<dbReference type="InterPro" id="IPR050267">
    <property type="entry name" value="Anti-sigma-factor_SerPK"/>
</dbReference>
<name>A0A845R294_9CLOT</name>
<comment type="caution">
    <text evidence="3">The sequence shown here is derived from an EMBL/GenBank/DDBJ whole genome shotgun (WGS) entry which is preliminary data.</text>
</comment>
<proteinExistence type="predicted"/>
<reference evidence="3 4" key="1">
    <citation type="submission" date="2018-08" db="EMBL/GenBank/DDBJ databases">
        <title>Murine metabolic-syndrome-specific gut microbial biobank.</title>
        <authorList>
            <person name="Liu C."/>
        </authorList>
    </citation>
    <scope>NUCLEOTIDE SEQUENCE [LARGE SCALE GENOMIC DNA]</scope>
    <source>
        <strain evidence="3 4">583</strain>
    </source>
</reference>
<accession>A0A845R294</accession>
<dbReference type="CDD" id="cd16936">
    <property type="entry name" value="HATPase_RsbW-like"/>
    <property type="match status" value="1"/>
</dbReference>
<keyword evidence="3" id="KW-0808">Transferase</keyword>
<sequence>MPNKAEYVSLIRLTASSIANRIGFNIDEIDDIKVAIGEACANAIRHGCKNINDTYDIEFFAHNDKIEIQIKDTGKEKANVCIKEPNIEELSEGGLGLFIIRTLMDDVKIKTTEGKGTIIRMMKMLGVD</sequence>
<protein>
    <submittedName>
        <fullName evidence="3">Histidine kinase</fullName>
    </submittedName>
</protein>
<dbReference type="SUPFAM" id="SSF55874">
    <property type="entry name" value="ATPase domain of HSP90 chaperone/DNA topoisomerase II/histidine kinase"/>
    <property type="match status" value="1"/>
</dbReference>
<dbReference type="AlphaFoldDB" id="A0A845R294"/>
<dbReference type="InterPro" id="IPR036890">
    <property type="entry name" value="HATPase_C_sf"/>
</dbReference>
<dbReference type="GO" id="GO:0004674">
    <property type="term" value="F:protein serine/threonine kinase activity"/>
    <property type="evidence" value="ECO:0007669"/>
    <property type="project" value="UniProtKB-KW"/>
</dbReference>
<keyword evidence="3" id="KW-0418">Kinase</keyword>
<dbReference type="PANTHER" id="PTHR35526">
    <property type="entry name" value="ANTI-SIGMA-F FACTOR RSBW-RELATED"/>
    <property type="match status" value="1"/>
</dbReference>
<keyword evidence="1" id="KW-0723">Serine/threonine-protein kinase</keyword>
<evidence type="ECO:0000313" key="4">
    <source>
        <dbReference type="Proteomes" id="UP000467132"/>
    </source>
</evidence>
<keyword evidence="4" id="KW-1185">Reference proteome</keyword>
<dbReference type="OrthoDB" id="9798941at2"/>
<dbReference type="InterPro" id="IPR003594">
    <property type="entry name" value="HATPase_dom"/>
</dbReference>
<feature type="domain" description="Histidine kinase/HSP90-like ATPase" evidence="2">
    <location>
        <begin position="2"/>
        <end position="123"/>
    </location>
</feature>
<organism evidence="3 4">
    <name type="scientific">Senegalia massiliensis</name>
    <dbReference type="NCBI Taxonomy" id="1720316"/>
    <lineage>
        <taxon>Bacteria</taxon>
        <taxon>Bacillati</taxon>
        <taxon>Bacillota</taxon>
        <taxon>Clostridia</taxon>
        <taxon>Eubacteriales</taxon>
        <taxon>Clostridiaceae</taxon>
        <taxon>Senegalia</taxon>
    </lineage>
</organism>
<gene>
    <name evidence="3" type="ORF">D3Z33_14665</name>
</gene>
<dbReference type="EMBL" id="QXXA01000020">
    <property type="protein sequence ID" value="NBI08099.1"/>
    <property type="molecule type" value="Genomic_DNA"/>
</dbReference>
<dbReference type="Proteomes" id="UP000467132">
    <property type="component" value="Unassembled WGS sequence"/>
</dbReference>
<evidence type="ECO:0000259" key="2">
    <source>
        <dbReference type="Pfam" id="PF13581"/>
    </source>
</evidence>
<dbReference type="PANTHER" id="PTHR35526:SF3">
    <property type="entry name" value="ANTI-SIGMA-F FACTOR RSBW"/>
    <property type="match status" value="1"/>
</dbReference>
<dbReference type="Gene3D" id="3.30.565.10">
    <property type="entry name" value="Histidine kinase-like ATPase, C-terminal domain"/>
    <property type="match status" value="1"/>
</dbReference>
<dbReference type="Pfam" id="PF13581">
    <property type="entry name" value="HATPase_c_2"/>
    <property type="match status" value="1"/>
</dbReference>
<evidence type="ECO:0000313" key="3">
    <source>
        <dbReference type="EMBL" id="NBI08099.1"/>
    </source>
</evidence>
<evidence type="ECO:0000256" key="1">
    <source>
        <dbReference type="ARBA" id="ARBA00022527"/>
    </source>
</evidence>